<keyword evidence="3" id="KW-1185">Reference proteome</keyword>
<dbReference type="Gene3D" id="1.10.260.40">
    <property type="entry name" value="lambda repressor-like DNA-binding domains"/>
    <property type="match status" value="1"/>
</dbReference>
<dbReference type="PROSITE" id="PS50943">
    <property type="entry name" value="HTH_CROC1"/>
    <property type="match status" value="1"/>
</dbReference>
<comment type="caution">
    <text evidence="2">The sequence shown here is derived from an EMBL/GenBank/DDBJ whole genome shotgun (WGS) entry which is preliminary data.</text>
</comment>
<evidence type="ECO:0000259" key="1">
    <source>
        <dbReference type="PROSITE" id="PS50943"/>
    </source>
</evidence>
<reference evidence="2 3" key="1">
    <citation type="journal article" date="2015" name="Genome Announc.">
        <title>Expanding the biotechnology potential of lactobacilli through comparative genomics of 213 strains and associated genera.</title>
        <authorList>
            <person name="Sun Z."/>
            <person name="Harris H.M."/>
            <person name="McCann A."/>
            <person name="Guo C."/>
            <person name="Argimon S."/>
            <person name="Zhang W."/>
            <person name="Yang X."/>
            <person name="Jeffery I.B."/>
            <person name="Cooney J.C."/>
            <person name="Kagawa T.F."/>
            <person name="Liu W."/>
            <person name="Song Y."/>
            <person name="Salvetti E."/>
            <person name="Wrobel A."/>
            <person name="Rasinkangas P."/>
            <person name="Parkhill J."/>
            <person name="Rea M.C."/>
            <person name="O'Sullivan O."/>
            <person name="Ritari J."/>
            <person name="Douillard F.P."/>
            <person name="Paul Ross R."/>
            <person name="Yang R."/>
            <person name="Briner A.E."/>
            <person name="Felis G.E."/>
            <person name="de Vos W.M."/>
            <person name="Barrangou R."/>
            <person name="Klaenhammer T.R."/>
            <person name="Caufield P.W."/>
            <person name="Cui Y."/>
            <person name="Zhang H."/>
            <person name="O'Toole P.W."/>
        </authorList>
    </citation>
    <scope>NUCLEOTIDE SEQUENCE [LARGE SCALE GENOMIC DNA]</scope>
    <source>
        <strain evidence="2 3">DSM 21115</strain>
    </source>
</reference>
<sequence>MTGETREFYNDELAADGIYTAVTKWETTQVRKLTDLVVKHHYWRDQAGQLWLNFDDMMENPRADFIAYRKRKGYLTPEQLQHYRQARHLTKAALADQLDIKAQAITQLETNLRVQTDEQEVELRRILGC</sequence>
<dbReference type="CDD" id="cd00093">
    <property type="entry name" value="HTH_XRE"/>
    <property type="match status" value="1"/>
</dbReference>
<dbReference type="AlphaFoldDB" id="A0A0R2NH05"/>
<dbReference type="EMBL" id="AYGX02000155">
    <property type="protein sequence ID" value="KRO25064.1"/>
    <property type="molecule type" value="Genomic_DNA"/>
</dbReference>
<accession>A0A0R2NH05</accession>
<evidence type="ECO:0000313" key="3">
    <source>
        <dbReference type="Proteomes" id="UP000050920"/>
    </source>
</evidence>
<proteinExistence type="predicted"/>
<organism evidence="2 3">
    <name type="scientific">Lactiplantibacillus fabifermentans DSM 21115</name>
    <dbReference type="NCBI Taxonomy" id="1413187"/>
    <lineage>
        <taxon>Bacteria</taxon>
        <taxon>Bacillati</taxon>
        <taxon>Bacillota</taxon>
        <taxon>Bacilli</taxon>
        <taxon>Lactobacillales</taxon>
        <taxon>Lactobacillaceae</taxon>
        <taxon>Lactiplantibacillus</taxon>
    </lineage>
</organism>
<evidence type="ECO:0000313" key="2">
    <source>
        <dbReference type="EMBL" id="KRO25064.1"/>
    </source>
</evidence>
<name>A0A0R2NH05_9LACO</name>
<dbReference type="InterPro" id="IPR010982">
    <property type="entry name" value="Lambda_DNA-bd_dom_sf"/>
</dbReference>
<dbReference type="InterPro" id="IPR001387">
    <property type="entry name" value="Cro/C1-type_HTH"/>
</dbReference>
<feature type="domain" description="HTH cro/C1-type" evidence="1">
    <location>
        <begin position="80"/>
        <end position="129"/>
    </location>
</feature>
<protein>
    <recommendedName>
        <fullName evidence="1">HTH cro/C1-type domain-containing protein</fullName>
    </recommendedName>
</protein>
<gene>
    <name evidence="2" type="ORF">DY78_GL001421</name>
</gene>
<dbReference type="SUPFAM" id="SSF47413">
    <property type="entry name" value="lambda repressor-like DNA-binding domains"/>
    <property type="match status" value="1"/>
</dbReference>
<dbReference type="RefSeq" id="WP_024623983.1">
    <property type="nucleotide sequence ID" value="NZ_AYGX02000155.1"/>
</dbReference>
<dbReference type="Proteomes" id="UP000050920">
    <property type="component" value="Unassembled WGS sequence"/>
</dbReference>
<dbReference type="GO" id="GO:0003677">
    <property type="term" value="F:DNA binding"/>
    <property type="evidence" value="ECO:0007669"/>
    <property type="project" value="InterPro"/>
</dbReference>